<dbReference type="Gene3D" id="3.30.450.40">
    <property type="match status" value="1"/>
</dbReference>
<reference evidence="3 4" key="1">
    <citation type="submission" date="2018-04" db="EMBL/GenBank/DDBJ databases">
        <title>Complete genome sequences of Streptomyces lydicus strain WYEC and characterization of antagonistic properties of biological control agents.</title>
        <authorList>
            <person name="Mariita R.M."/>
            <person name="Sello J.K."/>
        </authorList>
    </citation>
    <scope>NUCLEOTIDE SEQUENCE [LARGE SCALE GENOMIC DNA]</scope>
    <source>
        <strain evidence="3 4">WYEC 108</strain>
    </source>
</reference>
<feature type="region of interest" description="Disordered" evidence="1">
    <location>
        <begin position="1"/>
        <end position="35"/>
    </location>
</feature>
<accession>A0A3Q9K214</accession>
<feature type="domain" description="GAF" evidence="2">
    <location>
        <begin position="112"/>
        <end position="226"/>
    </location>
</feature>
<evidence type="ECO:0000259" key="2">
    <source>
        <dbReference type="Pfam" id="PF13185"/>
    </source>
</evidence>
<dbReference type="InterPro" id="IPR029016">
    <property type="entry name" value="GAF-like_dom_sf"/>
</dbReference>
<dbReference type="Pfam" id="PF13185">
    <property type="entry name" value="GAF_2"/>
    <property type="match status" value="1"/>
</dbReference>
<dbReference type="EMBL" id="CP029042">
    <property type="protein sequence ID" value="AZS69833.1"/>
    <property type="molecule type" value="Genomic_DNA"/>
</dbReference>
<evidence type="ECO:0000313" key="4">
    <source>
        <dbReference type="Proteomes" id="UP000275579"/>
    </source>
</evidence>
<dbReference type="InterPro" id="IPR003018">
    <property type="entry name" value="GAF"/>
</dbReference>
<dbReference type="Proteomes" id="UP000275579">
    <property type="component" value="Chromosome"/>
</dbReference>
<feature type="region of interest" description="Disordered" evidence="1">
    <location>
        <begin position="230"/>
        <end position="321"/>
    </location>
</feature>
<name>A0A3Q9K214_9ACTN</name>
<dbReference type="SUPFAM" id="SSF55781">
    <property type="entry name" value="GAF domain-like"/>
    <property type="match status" value="1"/>
</dbReference>
<dbReference type="AlphaFoldDB" id="A0A3Q9K214"/>
<feature type="compositionally biased region" description="Low complexity" evidence="1">
    <location>
        <begin position="298"/>
        <end position="309"/>
    </location>
</feature>
<protein>
    <recommendedName>
        <fullName evidence="2">GAF domain-containing protein</fullName>
    </recommendedName>
</protein>
<feature type="compositionally biased region" description="Polar residues" evidence="1">
    <location>
        <begin position="22"/>
        <end position="32"/>
    </location>
</feature>
<organism evidence="3 4">
    <name type="scientific">Streptomyces lydicus</name>
    <dbReference type="NCBI Taxonomy" id="47763"/>
    <lineage>
        <taxon>Bacteria</taxon>
        <taxon>Bacillati</taxon>
        <taxon>Actinomycetota</taxon>
        <taxon>Actinomycetes</taxon>
        <taxon>Kitasatosporales</taxon>
        <taxon>Streptomycetaceae</taxon>
        <taxon>Streptomyces</taxon>
    </lineage>
</organism>
<evidence type="ECO:0000256" key="1">
    <source>
        <dbReference type="SAM" id="MobiDB-lite"/>
    </source>
</evidence>
<sequence length="321" mass="34178">MGGNRGPNGPLLPGVLTARARSPSSPRQTLRTPLQGAHPAAITTVEGVTALRTATSEGVVGDERPCRAESAGLQLGALPDDLHERLQAAEQSTGGPPHLLLEAVMSVGRGLELPHVLRRIVEAAVVLVDAEYGALGVIGDGSRLSQFLTVGICDEEAEAIGPLPAGHGILGELIRRPAPLRLMELGEHPSSYGLPPHHPPMHSFLGVPIRVRDEVFGNLYLTEKRGGGEFARRSAQRLEQPGQTGSEPRRCDDRRDAGGRRDLPGVARTAAPGVTHTRTVSLSRRAGRPPRQMPEPPGWRGRPPGYAAPHRVWPADARCDS</sequence>
<gene>
    <name evidence="3" type="ORF">DDE74_01590</name>
</gene>
<evidence type="ECO:0000313" key="3">
    <source>
        <dbReference type="EMBL" id="AZS69833.1"/>
    </source>
</evidence>
<feature type="compositionally biased region" description="Basic and acidic residues" evidence="1">
    <location>
        <begin position="247"/>
        <end position="263"/>
    </location>
</feature>
<proteinExistence type="predicted"/>